<evidence type="ECO:0000313" key="4">
    <source>
        <dbReference type="Proteomes" id="UP000460416"/>
    </source>
</evidence>
<dbReference type="InterPro" id="IPR032812">
    <property type="entry name" value="SbsA_Ig"/>
</dbReference>
<dbReference type="Proteomes" id="UP000460416">
    <property type="component" value="Unassembled WGS sequence"/>
</dbReference>
<gene>
    <name evidence="3" type="ORF">FLP08_07560</name>
</gene>
<evidence type="ECO:0000313" key="3">
    <source>
        <dbReference type="EMBL" id="MUP42425.1"/>
    </source>
</evidence>
<accession>A0A7K1LNP0</accession>
<dbReference type="AlphaFoldDB" id="A0A7K1LNP0"/>
<dbReference type="OrthoDB" id="9809989at2"/>
<sequence length="534" mass="61507">MNKRIPGFVIVLVLILTMVQCAKKGMPEGGPIDEEPPKFLRANPENYSTNFDEDEIRIYFDEYIKLDKPQQQIIISPPMDPKPNIMPLGTARKDIKIEIFDTLEENTTYTINFGRSIVDNNESNPYDYFKYIFSTGNYIDSLMVTGTVKDAKLKAPSEPVSVMLYEIDSSFTDSIVYKKTPRYVTYSQDSTFTFSLENLKAGTYRMVGIMDKNDNYLFNPKKEKIGFIADNVTIPTDSTYEIVVFKEELEFEPKRPAYFKGNQILFGYEGSPELDSLSINLLTPKPEGFTSRIVKDPKTDSLYYWYNKQPETDSLSFEIKTPRTRDTLFVRLGTLDRDSLSVNAETGGISKDFKFKANTPIVDHKKEFISIMDKDSTAVDFTTEFYPLKNEVVLKFDKTPDNIYEVTALPGAITDLFEETNDTLINSLRTKKLADYGTIILNIQNLESFPVIVQLTDTKGEVIEEQYSEGSSSFRFRFLNPGNFLVRVIQDKNENRKWDTGDYLKQRQPEKIRYFSDTLEVRANWDINESIRLD</sequence>
<proteinExistence type="predicted"/>
<protein>
    <recommendedName>
        <fullName evidence="2">SbsA Ig-like domain-containing protein</fullName>
    </recommendedName>
</protein>
<name>A0A7K1LNP0_9FLAO</name>
<dbReference type="Pfam" id="PF13205">
    <property type="entry name" value="Big_5"/>
    <property type="match status" value="1"/>
</dbReference>
<keyword evidence="4" id="KW-1185">Reference proteome</keyword>
<reference evidence="3 4" key="1">
    <citation type="submission" date="2019-07" db="EMBL/GenBank/DDBJ databases">
        <title>Gramella aestuarii sp. nov., isolated from a tidal flat, and emended description of Gramella echinicola.</title>
        <authorList>
            <person name="Liu L."/>
        </authorList>
    </citation>
    <scope>NUCLEOTIDE SEQUENCE [LARGE SCALE GENOMIC DNA]</scope>
    <source>
        <strain evidence="3 4">BS12</strain>
    </source>
</reference>
<dbReference type="EMBL" id="VJVW01000002">
    <property type="protein sequence ID" value="MUP42425.1"/>
    <property type="molecule type" value="Genomic_DNA"/>
</dbReference>
<comment type="caution">
    <text evidence="3">The sequence shown here is derived from an EMBL/GenBank/DDBJ whole genome shotgun (WGS) entry which is preliminary data.</text>
</comment>
<dbReference type="RefSeq" id="WP_156275551.1">
    <property type="nucleotide sequence ID" value="NZ_BAABGI010000001.1"/>
</dbReference>
<evidence type="ECO:0000259" key="2">
    <source>
        <dbReference type="Pfam" id="PF13205"/>
    </source>
</evidence>
<keyword evidence="1" id="KW-0732">Signal</keyword>
<organism evidence="3 4">
    <name type="scientific">Christiangramia aestuarii</name>
    <dbReference type="NCBI Taxonomy" id="1028746"/>
    <lineage>
        <taxon>Bacteria</taxon>
        <taxon>Pseudomonadati</taxon>
        <taxon>Bacteroidota</taxon>
        <taxon>Flavobacteriia</taxon>
        <taxon>Flavobacteriales</taxon>
        <taxon>Flavobacteriaceae</taxon>
        <taxon>Christiangramia</taxon>
    </lineage>
</organism>
<evidence type="ECO:0000256" key="1">
    <source>
        <dbReference type="ARBA" id="ARBA00022729"/>
    </source>
</evidence>
<feature type="domain" description="SbsA Ig-like" evidence="2">
    <location>
        <begin position="33"/>
        <end position="135"/>
    </location>
</feature>